<proteinExistence type="predicted"/>
<dbReference type="EMBL" id="JAYMYR010000009">
    <property type="protein sequence ID" value="KAK7340980.1"/>
    <property type="molecule type" value="Genomic_DNA"/>
</dbReference>
<keyword evidence="2" id="KW-1185">Reference proteome</keyword>
<dbReference type="Proteomes" id="UP001374584">
    <property type="component" value="Unassembled WGS sequence"/>
</dbReference>
<dbReference type="AlphaFoldDB" id="A0AAN9LRL3"/>
<name>A0AAN9LRL3_PHACN</name>
<evidence type="ECO:0000313" key="1">
    <source>
        <dbReference type="EMBL" id="KAK7340980.1"/>
    </source>
</evidence>
<organism evidence="1 2">
    <name type="scientific">Phaseolus coccineus</name>
    <name type="common">Scarlet runner bean</name>
    <name type="synonym">Phaseolus multiflorus</name>
    <dbReference type="NCBI Taxonomy" id="3886"/>
    <lineage>
        <taxon>Eukaryota</taxon>
        <taxon>Viridiplantae</taxon>
        <taxon>Streptophyta</taxon>
        <taxon>Embryophyta</taxon>
        <taxon>Tracheophyta</taxon>
        <taxon>Spermatophyta</taxon>
        <taxon>Magnoliopsida</taxon>
        <taxon>eudicotyledons</taxon>
        <taxon>Gunneridae</taxon>
        <taxon>Pentapetalae</taxon>
        <taxon>rosids</taxon>
        <taxon>fabids</taxon>
        <taxon>Fabales</taxon>
        <taxon>Fabaceae</taxon>
        <taxon>Papilionoideae</taxon>
        <taxon>50 kb inversion clade</taxon>
        <taxon>NPAAA clade</taxon>
        <taxon>indigoferoid/millettioid clade</taxon>
        <taxon>Phaseoleae</taxon>
        <taxon>Phaseolus</taxon>
    </lineage>
</organism>
<sequence length="87" mass="9339">MGGSVQNHGIDGVKLRDGRLLIAYNTKSRVCLKWHNLDASKYGGLVSPRQAYLQGIITHNTVTSFVIALPISPASSAILKPSFTSSL</sequence>
<evidence type="ECO:0000313" key="2">
    <source>
        <dbReference type="Proteomes" id="UP001374584"/>
    </source>
</evidence>
<comment type="caution">
    <text evidence="1">The sequence shown here is derived from an EMBL/GenBank/DDBJ whole genome shotgun (WGS) entry which is preliminary data.</text>
</comment>
<reference evidence="1 2" key="1">
    <citation type="submission" date="2024-01" db="EMBL/GenBank/DDBJ databases">
        <title>The genomes of 5 underutilized Papilionoideae crops provide insights into root nodulation and disease resistanc.</title>
        <authorList>
            <person name="Jiang F."/>
        </authorList>
    </citation>
    <scope>NUCLEOTIDE SEQUENCE [LARGE SCALE GENOMIC DNA]</scope>
    <source>
        <strain evidence="1">JINMINGXINNONG_FW02</strain>
        <tissue evidence="1">Leaves</tissue>
    </source>
</reference>
<accession>A0AAN9LRL3</accession>
<protein>
    <submittedName>
        <fullName evidence="1">Uncharacterized protein</fullName>
    </submittedName>
</protein>
<gene>
    <name evidence="1" type="ORF">VNO80_23904</name>
</gene>